<name>A0A2J6SI68_9HELO</name>
<organism evidence="2 3">
    <name type="scientific">Hyaloscypha bicolor E</name>
    <dbReference type="NCBI Taxonomy" id="1095630"/>
    <lineage>
        <taxon>Eukaryota</taxon>
        <taxon>Fungi</taxon>
        <taxon>Dikarya</taxon>
        <taxon>Ascomycota</taxon>
        <taxon>Pezizomycotina</taxon>
        <taxon>Leotiomycetes</taxon>
        <taxon>Helotiales</taxon>
        <taxon>Hyaloscyphaceae</taxon>
        <taxon>Hyaloscypha</taxon>
        <taxon>Hyaloscypha bicolor</taxon>
    </lineage>
</organism>
<dbReference type="EMBL" id="KZ613913">
    <property type="protein sequence ID" value="PMD50451.1"/>
    <property type="molecule type" value="Genomic_DNA"/>
</dbReference>
<evidence type="ECO:0000313" key="3">
    <source>
        <dbReference type="Proteomes" id="UP000235371"/>
    </source>
</evidence>
<sequence>MDHNFSPLSVHGAANEPCYFFPSAGPSQRASGRAQPDADDWTTVTDRRAKKKIQNRVAQRTYQ</sequence>
<evidence type="ECO:0000256" key="1">
    <source>
        <dbReference type="SAM" id="MobiDB-lite"/>
    </source>
</evidence>
<keyword evidence="3" id="KW-1185">Reference proteome</keyword>
<evidence type="ECO:0008006" key="4">
    <source>
        <dbReference type="Google" id="ProtNLM"/>
    </source>
</evidence>
<dbReference type="AlphaFoldDB" id="A0A2J6SI68"/>
<dbReference type="RefSeq" id="XP_024727355.1">
    <property type="nucleotide sequence ID" value="XM_024871460.1"/>
</dbReference>
<gene>
    <name evidence="2" type="ORF">K444DRAFT_268784</name>
</gene>
<dbReference type="InParanoid" id="A0A2J6SI68"/>
<evidence type="ECO:0000313" key="2">
    <source>
        <dbReference type="EMBL" id="PMD50451.1"/>
    </source>
</evidence>
<dbReference type="Proteomes" id="UP000235371">
    <property type="component" value="Unassembled WGS sequence"/>
</dbReference>
<feature type="region of interest" description="Disordered" evidence="1">
    <location>
        <begin position="22"/>
        <end position="63"/>
    </location>
</feature>
<proteinExistence type="predicted"/>
<dbReference type="OrthoDB" id="3554538at2759"/>
<protein>
    <recommendedName>
        <fullName evidence="4">BZIP domain-containing protein</fullName>
    </recommendedName>
</protein>
<reference evidence="2 3" key="1">
    <citation type="submission" date="2016-04" db="EMBL/GenBank/DDBJ databases">
        <title>A degradative enzymes factory behind the ericoid mycorrhizal symbiosis.</title>
        <authorList>
            <consortium name="DOE Joint Genome Institute"/>
            <person name="Martino E."/>
            <person name="Morin E."/>
            <person name="Grelet G."/>
            <person name="Kuo A."/>
            <person name="Kohler A."/>
            <person name="Daghino S."/>
            <person name="Barry K."/>
            <person name="Choi C."/>
            <person name="Cichocki N."/>
            <person name="Clum A."/>
            <person name="Copeland A."/>
            <person name="Hainaut M."/>
            <person name="Haridas S."/>
            <person name="Labutti K."/>
            <person name="Lindquist E."/>
            <person name="Lipzen A."/>
            <person name="Khouja H.-R."/>
            <person name="Murat C."/>
            <person name="Ohm R."/>
            <person name="Olson A."/>
            <person name="Spatafora J."/>
            <person name="Veneault-Fourrey C."/>
            <person name="Henrissat B."/>
            <person name="Grigoriev I."/>
            <person name="Martin F."/>
            <person name="Perotto S."/>
        </authorList>
    </citation>
    <scope>NUCLEOTIDE SEQUENCE [LARGE SCALE GENOMIC DNA]</scope>
    <source>
        <strain evidence="2 3">E</strain>
    </source>
</reference>
<accession>A0A2J6SI68</accession>
<dbReference type="GeneID" id="36579542"/>